<dbReference type="Proteomes" id="UP001589609">
    <property type="component" value="Unassembled WGS sequence"/>
</dbReference>
<organism evidence="1 2">
    <name type="scientific">Ectobacillus funiculus</name>
    <dbReference type="NCBI Taxonomy" id="137993"/>
    <lineage>
        <taxon>Bacteria</taxon>
        <taxon>Bacillati</taxon>
        <taxon>Bacillota</taxon>
        <taxon>Bacilli</taxon>
        <taxon>Bacillales</taxon>
        <taxon>Bacillaceae</taxon>
        <taxon>Ectobacillus</taxon>
    </lineage>
</organism>
<sequence>MFSDNNTVEDRIEAFVGQEGEQRIELNNGYLETDGKVIKLYLETYPF</sequence>
<keyword evidence="2" id="KW-1185">Reference proteome</keyword>
<dbReference type="EMBL" id="JBHMAF010000193">
    <property type="protein sequence ID" value="MFB9761406.1"/>
    <property type="molecule type" value="Genomic_DNA"/>
</dbReference>
<name>A0ABV5WMX0_9BACI</name>
<reference evidence="1 2" key="1">
    <citation type="submission" date="2024-09" db="EMBL/GenBank/DDBJ databases">
        <authorList>
            <person name="Sun Q."/>
            <person name="Mori K."/>
        </authorList>
    </citation>
    <scope>NUCLEOTIDE SEQUENCE [LARGE SCALE GENOMIC DNA]</scope>
    <source>
        <strain evidence="1 2">JCM 11201</strain>
    </source>
</reference>
<accession>A0ABV5WMX0</accession>
<comment type="caution">
    <text evidence="1">The sequence shown here is derived from an EMBL/GenBank/DDBJ whole genome shotgun (WGS) entry which is preliminary data.</text>
</comment>
<protein>
    <submittedName>
        <fullName evidence="1">Uncharacterized protein</fullName>
    </submittedName>
</protein>
<dbReference type="RefSeq" id="WP_379951583.1">
    <property type="nucleotide sequence ID" value="NZ_JBHMAF010000193.1"/>
</dbReference>
<proteinExistence type="predicted"/>
<evidence type="ECO:0000313" key="1">
    <source>
        <dbReference type="EMBL" id="MFB9761406.1"/>
    </source>
</evidence>
<gene>
    <name evidence="1" type="ORF">ACFFMS_24470</name>
</gene>
<evidence type="ECO:0000313" key="2">
    <source>
        <dbReference type="Proteomes" id="UP001589609"/>
    </source>
</evidence>